<dbReference type="PANTHER" id="PTHR33974">
    <property type="entry name" value="VASCULAR-RELATED UNKNOWN PROTEIN 1-RELATED"/>
    <property type="match status" value="1"/>
</dbReference>
<dbReference type="InterPro" id="IPR039280">
    <property type="entry name" value="VUP"/>
</dbReference>
<comment type="caution">
    <text evidence="2">The sequence shown here is derived from an EMBL/GenBank/DDBJ whole genome shotgun (WGS) entry which is preliminary data.</text>
</comment>
<proteinExistence type="predicted"/>
<dbReference type="EMBL" id="JAPFFM010000012">
    <property type="protein sequence ID" value="KAJ6727938.1"/>
    <property type="molecule type" value="Genomic_DNA"/>
</dbReference>
<gene>
    <name evidence="2" type="ORF">OIU74_006055</name>
</gene>
<accession>A0A9Q0UDI9</accession>
<keyword evidence="3" id="KW-1185">Reference proteome</keyword>
<feature type="region of interest" description="Disordered" evidence="1">
    <location>
        <begin position="77"/>
        <end position="105"/>
    </location>
</feature>
<dbReference type="AlphaFoldDB" id="A0A9Q0UDI9"/>
<dbReference type="Proteomes" id="UP001151752">
    <property type="component" value="Chromosome 11"/>
</dbReference>
<organism evidence="2 3">
    <name type="scientific">Salix koriyanagi</name>
    <dbReference type="NCBI Taxonomy" id="2511006"/>
    <lineage>
        <taxon>Eukaryota</taxon>
        <taxon>Viridiplantae</taxon>
        <taxon>Streptophyta</taxon>
        <taxon>Embryophyta</taxon>
        <taxon>Tracheophyta</taxon>
        <taxon>Spermatophyta</taxon>
        <taxon>Magnoliopsida</taxon>
        <taxon>eudicotyledons</taxon>
        <taxon>Gunneridae</taxon>
        <taxon>Pentapetalae</taxon>
        <taxon>rosids</taxon>
        <taxon>fabids</taxon>
        <taxon>Malpighiales</taxon>
        <taxon>Salicaceae</taxon>
        <taxon>Saliceae</taxon>
        <taxon>Salix</taxon>
    </lineage>
</organism>
<dbReference type="GO" id="GO:0010089">
    <property type="term" value="P:xylem development"/>
    <property type="evidence" value="ECO:0007669"/>
    <property type="project" value="InterPro"/>
</dbReference>
<sequence>MENSMSFKPISSSSDDEKITDDSFEESGWTKYFEDAFAKNNNREDHDVNDHVSFSFDHDHGSSSMVSDAASLAVKKSSGDHLGEKGCRDTASSPVHSPKVNDGMMISQYRTSTKQRDKMGVSQDRRSASSHIDMRSDLGFILRESDDTELKNRGLCLVPLSMVVNYLG</sequence>
<feature type="region of interest" description="Disordered" evidence="1">
    <location>
        <begin position="1"/>
        <end position="22"/>
    </location>
</feature>
<name>A0A9Q0UDI9_9ROSI</name>
<evidence type="ECO:0000313" key="2">
    <source>
        <dbReference type="EMBL" id="KAJ6727938.1"/>
    </source>
</evidence>
<reference evidence="2" key="2">
    <citation type="journal article" date="2023" name="Int. J. Mol. Sci.">
        <title>De Novo Assembly and Annotation of 11 Diverse Shrub Willow (Salix) Genomes Reveals Novel Gene Organization in Sex-Linked Regions.</title>
        <authorList>
            <person name="Hyden B."/>
            <person name="Feng K."/>
            <person name="Yates T.B."/>
            <person name="Jawdy S."/>
            <person name="Cereghino C."/>
            <person name="Smart L.B."/>
            <person name="Muchero W."/>
        </authorList>
    </citation>
    <scope>NUCLEOTIDE SEQUENCE</scope>
    <source>
        <tissue evidence="2">Shoot tip</tissue>
    </source>
</reference>
<evidence type="ECO:0000256" key="1">
    <source>
        <dbReference type="SAM" id="MobiDB-lite"/>
    </source>
</evidence>
<reference evidence="2" key="1">
    <citation type="submission" date="2022-11" db="EMBL/GenBank/DDBJ databases">
        <authorList>
            <person name="Hyden B.L."/>
            <person name="Feng K."/>
            <person name="Yates T."/>
            <person name="Jawdy S."/>
            <person name="Smart L.B."/>
            <person name="Muchero W."/>
        </authorList>
    </citation>
    <scope>NUCLEOTIDE SEQUENCE</scope>
    <source>
        <tissue evidence="2">Shoot tip</tissue>
    </source>
</reference>
<evidence type="ECO:0000313" key="3">
    <source>
        <dbReference type="Proteomes" id="UP001151752"/>
    </source>
</evidence>
<protein>
    <submittedName>
        <fullName evidence="2">Uncharacterized protein</fullName>
    </submittedName>
</protein>
<feature type="compositionally biased region" description="Basic and acidic residues" evidence="1">
    <location>
        <begin position="77"/>
        <end position="88"/>
    </location>
</feature>
<dbReference type="PANTHER" id="PTHR33974:SF25">
    <property type="entry name" value="SMALL PHOSPHATASE-LIKE PROTEIN 2, PUTATIVE-RELATED"/>
    <property type="match status" value="1"/>
</dbReference>
<feature type="compositionally biased region" description="Polar residues" evidence="1">
    <location>
        <begin position="1"/>
        <end position="13"/>
    </location>
</feature>